<organism evidence="1 2">
    <name type="scientific">Chelatococcus composti</name>
    <dbReference type="NCBI Taxonomy" id="1743235"/>
    <lineage>
        <taxon>Bacteria</taxon>
        <taxon>Pseudomonadati</taxon>
        <taxon>Pseudomonadota</taxon>
        <taxon>Alphaproteobacteria</taxon>
        <taxon>Hyphomicrobiales</taxon>
        <taxon>Chelatococcaceae</taxon>
        <taxon>Chelatococcus</taxon>
    </lineage>
</organism>
<reference evidence="1 2" key="1">
    <citation type="submission" date="2020-08" db="EMBL/GenBank/DDBJ databases">
        <title>Genomic Encyclopedia of Type Strains, Phase IV (KMG-IV): sequencing the most valuable type-strain genomes for metagenomic binning, comparative biology and taxonomic classification.</title>
        <authorList>
            <person name="Goeker M."/>
        </authorList>
    </citation>
    <scope>NUCLEOTIDE SEQUENCE [LARGE SCALE GENOMIC DNA]</scope>
    <source>
        <strain evidence="1 2">DSM 101465</strain>
    </source>
</reference>
<dbReference type="EMBL" id="JACHEH010000014">
    <property type="protein sequence ID" value="MBB6169879.1"/>
    <property type="molecule type" value="Genomic_DNA"/>
</dbReference>
<keyword evidence="2" id="KW-1185">Reference proteome</keyword>
<dbReference type="RefSeq" id="WP_183336676.1">
    <property type="nucleotide sequence ID" value="NZ_BMHX01000013.1"/>
</dbReference>
<dbReference type="AlphaFoldDB" id="A0A841KKT7"/>
<gene>
    <name evidence="1" type="ORF">HNQ73_003534</name>
</gene>
<evidence type="ECO:0000313" key="2">
    <source>
        <dbReference type="Proteomes" id="UP000588017"/>
    </source>
</evidence>
<proteinExistence type="predicted"/>
<accession>A0A841KKT7</accession>
<evidence type="ECO:0000313" key="1">
    <source>
        <dbReference type="EMBL" id="MBB6169879.1"/>
    </source>
</evidence>
<name>A0A841KKT7_9HYPH</name>
<dbReference type="Proteomes" id="UP000588017">
    <property type="component" value="Unassembled WGS sequence"/>
</dbReference>
<sequence>MGAGHAIAIEQSTVAGLEAQLEMFRRHHPDSPVLADSGQRFRDGKPKDLARLAFEQAFDRHLNGLRADVNPLDHRHD</sequence>
<protein>
    <submittedName>
        <fullName evidence="1">Uncharacterized protein</fullName>
    </submittedName>
</protein>
<comment type="caution">
    <text evidence="1">The sequence shown here is derived from an EMBL/GenBank/DDBJ whole genome shotgun (WGS) entry which is preliminary data.</text>
</comment>